<dbReference type="OrthoDB" id="9780487at2"/>
<keyword evidence="6 11" id="KW-0812">Transmembrane</keyword>
<dbReference type="Proteomes" id="UP000245845">
    <property type="component" value="Unassembled WGS sequence"/>
</dbReference>
<comment type="subcellular location">
    <subcellularLocation>
        <location evidence="2">Cell membrane</location>
        <topology evidence="2">Multi-pass membrane protein</topology>
    </subcellularLocation>
</comment>
<dbReference type="GO" id="GO:0005886">
    <property type="term" value="C:plasma membrane"/>
    <property type="evidence" value="ECO:0007669"/>
    <property type="project" value="UniProtKB-SubCell"/>
</dbReference>
<keyword evidence="14" id="KW-1185">Reference proteome</keyword>
<feature type="domain" description="Histidine kinase" evidence="12">
    <location>
        <begin position="118"/>
        <end position="326"/>
    </location>
</feature>
<evidence type="ECO:0000256" key="7">
    <source>
        <dbReference type="ARBA" id="ARBA00022777"/>
    </source>
</evidence>
<dbReference type="Pfam" id="PF02518">
    <property type="entry name" value="HATPase_c"/>
    <property type="match status" value="1"/>
</dbReference>
<sequence length="331" mass="38582">MKNYFREREKQILTGVLILGFINLYFLVLCASRLYVQDLFYLDAVLIAAAAAAVCLDYRRWKKIPHIFRDDIRRHRSELERLLGKRMTDLLFTMEGDHEEEIRSLCEDMDMLTDYITKWTHEVKLPLSALGLMNERNQDRELNTEMQDCIERIQQLLNIMMMSNKLKNMENDVKFERVSLDECVSEALRNQSYFLIQNHFQIGKNCGDTAVYTDRRWLVYILDQLVGNAVKYRQEAPELHFSAMRESADGVVLNVRDNGIGIKNGEIPYIFERGYIGSNLRAGDYRSTGMGLYFVRETAGHLGIQIKVYSEHGAGTTFELHFQNNDSYLIL</sequence>
<evidence type="ECO:0000313" key="14">
    <source>
        <dbReference type="Proteomes" id="UP000245845"/>
    </source>
</evidence>
<dbReference type="Gene3D" id="3.30.565.10">
    <property type="entry name" value="Histidine kinase-like ATPase, C-terminal domain"/>
    <property type="match status" value="1"/>
</dbReference>
<keyword evidence="5" id="KW-0808">Transferase</keyword>
<dbReference type="PROSITE" id="PS50109">
    <property type="entry name" value="HIS_KIN"/>
    <property type="match status" value="1"/>
</dbReference>
<reference evidence="13 14" key="1">
    <citation type="submission" date="2018-05" db="EMBL/GenBank/DDBJ databases">
        <title>The Hungate 1000. A catalogue of reference genomes from the rumen microbiome.</title>
        <authorList>
            <person name="Kelly W."/>
        </authorList>
    </citation>
    <scope>NUCLEOTIDE SEQUENCE [LARGE SCALE GENOMIC DNA]</scope>
    <source>
        <strain evidence="13 14">NLAE-zl-C242</strain>
    </source>
</reference>
<evidence type="ECO:0000256" key="3">
    <source>
        <dbReference type="ARBA" id="ARBA00012438"/>
    </source>
</evidence>
<protein>
    <recommendedName>
        <fullName evidence="3">histidine kinase</fullName>
        <ecNumber evidence="3">2.7.13.3</ecNumber>
    </recommendedName>
</protein>
<keyword evidence="8 11" id="KW-1133">Transmembrane helix</keyword>
<proteinExistence type="predicted"/>
<dbReference type="InterPro" id="IPR036890">
    <property type="entry name" value="HATPase_C_sf"/>
</dbReference>
<organism evidence="13 14">
    <name type="scientific">Faecalicatena orotica</name>
    <dbReference type="NCBI Taxonomy" id="1544"/>
    <lineage>
        <taxon>Bacteria</taxon>
        <taxon>Bacillati</taxon>
        <taxon>Bacillota</taxon>
        <taxon>Clostridia</taxon>
        <taxon>Lachnospirales</taxon>
        <taxon>Lachnospiraceae</taxon>
        <taxon>Faecalicatena</taxon>
    </lineage>
</organism>
<keyword evidence="4" id="KW-1003">Cell membrane</keyword>
<evidence type="ECO:0000256" key="4">
    <source>
        <dbReference type="ARBA" id="ARBA00022475"/>
    </source>
</evidence>
<dbReference type="GO" id="GO:0004721">
    <property type="term" value="F:phosphoprotein phosphatase activity"/>
    <property type="evidence" value="ECO:0007669"/>
    <property type="project" value="TreeGrafter"/>
</dbReference>
<dbReference type="EMBL" id="QGDL01000014">
    <property type="protein sequence ID" value="PWJ23454.1"/>
    <property type="molecule type" value="Genomic_DNA"/>
</dbReference>
<evidence type="ECO:0000256" key="8">
    <source>
        <dbReference type="ARBA" id="ARBA00022989"/>
    </source>
</evidence>
<evidence type="ECO:0000256" key="9">
    <source>
        <dbReference type="ARBA" id="ARBA00023012"/>
    </source>
</evidence>
<gene>
    <name evidence="13" type="ORF">A8806_11480</name>
</gene>
<dbReference type="PANTHER" id="PTHR45453:SF2">
    <property type="entry name" value="HISTIDINE KINASE"/>
    <property type="match status" value="1"/>
</dbReference>
<dbReference type="AlphaFoldDB" id="A0A2Y9BNP8"/>
<accession>A0A2Y9BNP8</accession>
<name>A0A2Y9BNP8_9FIRM</name>
<dbReference type="GO" id="GO:0000155">
    <property type="term" value="F:phosphorelay sensor kinase activity"/>
    <property type="evidence" value="ECO:0007669"/>
    <property type="project" value="TreeGrafter"/>
</dbReference>
<dbReference type="InterPro" id="IPR005467">
    <property type="entry name" value="His_kinase_dom"/>
</dbReference>
<evidence type="ECO:0000256" key="1">
    <source>
        <dbReference type="ARBA" id="ARBA00000085"/>
    </source>
</evidence>
<feature type="transmembrane region" description="Helical" evidence="11">
    <location>
        <begin position="12"/>
        <end position="34"/>
    </location>
</feature>
<dbReference type="SMART" id="SM00387">
    <property type="entry name" value="HATPase_c"/>
    <property type="match status" value="1"/>
</dbReference>
<dbReference type="PRINTS" id="PR00344">
    <property type="entry name" value="BCTRLSENSOR"/>
</dbReference>
<comment type="catalytic activity">
    <reaction evidence="1">
        <text>ATP + protein L-histidine = ADP + protein N-phospho-L-histidine.</text>
        <dbReference type="EC" id="2.7.13.3"/>
    </reaction>
</comment>
<comment type="caution">
    <text evidence="13">The sequence shown here is derived from an EMBL/GenBank/DDBJ whole genome shotgun (WGS) entry which is preliminary data.</text>
</comment>
<evidence type="ECO:0000256" key="11">
    <source>
        <dbReference type="SAM" id="Phobius"/>
    </source>
</evidence>
<dbReference type="InterPro" id="IPR050351">
    <property type="entry name" value="BphY/WalK/GraS-like"/>
</dbReference>
<evidence type="ECO:0000256" key="10">
    <source>
        <dbReference type="ARBA" id="ARBA00023136"/>
    </source>
</evidence>
<keyword evidence="7 13" id="KW-0418">Kinase</keyword>
<evidence type="ECO:0000256" key="5">
    <source>
        <dbReference type="ARBA" id="ARBA00022679"/>
    </source>
</evidence>
<evidence type="ECO:0000313" key="13">
    <source>
        <dbReference type="EMBL" id="PWJ23454.1"/>
    </source>
</evidence>
<dbReference type="InterPro" id="IPR003594">
    <property type="entry name" value="HATPase_dom"/>
</dbReference>
<keyword evidence="9" id="KW-0902">Two-component regulatory system</keyword>
<dbReference type="GO" id="GO:0016036">
    <property type="term" value="P:cellular response to phosphate starvation"/>
    <property type="evidence" value="ECO:0007669"/>
    <property type="project" value="TreeGrafter"/>
</dbReference>
<evidence type="ECO:0000259" key="12">
    <source>
        <dbReference type="PROSITE" id="PS50109"/>
    </source>
</evidence>
<evidence type="ECO:0000256" key="2">
    <source>
        <dbReference type="ARBA" id="ARBA00004651"/>
    </source>
</evidence>
<evidence type="ECO:0000256" key="6">
    <source>
        <dbReference type="ARBA" id="ARBA00022692"/>
    </source>
</evidence>
<feature type="transmembrane region" description="Helical" evidence="11">
    <location>
        <begin position="40"/>
        <end position="59"/>
    </location>
</feature>
<dbReference type="EC" id="2.7.13.3" evidence="3"/>
<dbReference type="SUPFAM" id="SSF55874">
    <property type="entry name" value="ATPase domain of HSP90 chaperone/DNA topoisomerase II/histidine kinase"/>
    <property type="match status" value="1"/>
</dbReference>
<keyword evidence="10 11" id="KW-0472">Membrane</keyword>
<dbReference type="RefSeq" id="WP_109732975.1">
    <property type="nucleotide sequence ID" value="NZ_BAAACK010000015.1"/>
</dbReference>
<dbReference type="InterPro" id="IPR004358">
    <property type="entry name" value="Sig_transdc_His_kin-like_C"/>
</dbReference>
<dbReference type="PANTHER" id="PTHR45453">
    <property type="entry name" value="PHOSPHATE REGULON SENSOR PROTEIN PHOR"/>
    <property type="match status" value="1"/>
</dbReference>